<proteinExistence type="predicted"/>
<protein>
    <submittedName>
        <fullName evidence="1">Uncharacterized protein</fullName>
    </submittedName>
</protein>
<dbReference type="EMBL" id="JXXN02003345">
    <property type="protein sequence ID" value="THD21679.1"/>
    <property type="molecule type" value="Genomic_DNA"/>
</dbReference>
<keyword evidence="2" id="KW-1185">Reference proteome</keyword>
<evidence type="ECO:0000313" key="1">
    <source>
        <dbReference type="EMBL" id="THD21679.1"/>
    </source>
</evidence>
<gene>
    <name evidence="1" type="ORF">D915_007733</name>
</gene>
<sequence length="199" mass="22792">MFGTITPNAWGIKHIKEEISKTVTNLERVVELYLLGPDHEVSYNLGPNLQKLKETKTGIYSDEFHLRKLHRIVQDLQKINSRLIDRWLPVHKESVPAEEGSVDHFRPNGERGAFPSIRKTHRFRERSVEGFIAALTGTIANLDTVISLCVLSLGDSKSYPPRVCYTLHSNICMSYMLQVFIVQQRIACRTDRRSYPNNG</sequence>
<dbReference type="Proteomes" id="UP000230066">
    <property type="component" value="Unassembled WGS sequence"/>
</dbReference>
<organism evidence="1 2">
    <name type="scientific">Fasciola hepatica</name>
    <name type="common">Liver fluke</name>
    <dbReference type="NCBI Taxonomy" id="6192"/>
    <lineage>
        <taxon>Eukaryota</taxon>
        <taxon>Metazoa</taxon>
        <taxon>Spiralia</taxon>
        <taxon>Lophotrochozoa</taxon>
        <taxon>Platyhelminthes</taxon>
        <taxon>Trematoda</taxon>
        <taxon>Digenea</taxon>
        <taxon>Plagiorchiida</taxon>
        <taxon>Echinostomata</taxon>
        <taxon>Echinostomatoidea</taxon>
        <taxon>Fasciolidae</taxon>
        <taxon>Fasciola</taxon>
    </lineage>
</organism>
<reference evidence="1" key="1">
    <citation type="submission" date="2019-03" db="EMBL/GenBank/DDBJ databases">
        <title>Improved annotation for the trematode Fasciola hepatica.</title>
        <authorList>
            <person name="Choi Y.-J."/>
            <person name="Martin J."/>
            <person name="Mitreva M."/>
        </authorList>
    </citation>
    <scope>NUCLEOTIDE SEQUENCE [LARGE SCALE GENOMIC DNA]</scope>
</reference>
<accession>A0A4E0R150</accession>
<comment type="caution">
    <text evidence="1">The sequence shown here is derived from an EMBL/GenBank/DDBJ whole genome shotgun (WGS) entry which is preliminary data.</text>
</comment>
<name>A0A4E0R150_FASHE</name>
<dbReference type="AlphaFoldDB" id="A0A4E0R150"/>
<evidence type="ECO:0000313" key="2">
    <source>
        <dbReference type="Proteomes" id="UP000230066"/>
    </source>
</evidence>